<dbReference type="PRINTS" id="PR00124">
    <property type="entry name" value="ATPASEC"/>
</dbReference>
<dbReference type="InterPro" id="IPR000454">
    <property type="entry name" value="ATP_synth_F0_csu"/>
</dbReference>
<feature type="domain" description="V-ATPase proteolipid subunit C-like" evidence="15">
    <location>
        <begin position="11"/>
        <end position="71"/>
    </location>
</feature>
<evidence type="ECO:0000256" key="7">
    <source>
        <dbReference type="ARBA" id="ARBA00022781"/>
    </source>
</evidence>
<dbReference type="HAMAP" id="MF_01396">
    <property type="entry name" value="ATP_synth_c_bact"/>
    <property type="match status" value="1"/>
</dbReference>
<reference evidence="18 20" key="1">
    <citation type="submission" date="2016-10" db="EMBL/GenBank/DDBJ databases">
        <authorList>
            <person name="de Groot N.N."/>
        </authorList>
    </citation>
    <scope>NUCLEOTIDE SEQUENCE [LARGE SCALE GENOMIC DNA]</scope>
    <source>
        <strain evidence="18 20">M79</strain>
    </source>
</reference>
<evidence type="ECO:0000313" key="20">
    <source>
        <dbReference type="Proteomes" id="UP000181969"/>
    </source>
</evidence>
<dbReference type="OrthoDB" id="2357540at2"/>
<evidence type="ECO:0000256" key="12">
    <source>
        <dbReference type="ARBA" id="ARBA00023310"/>
    </source>
</evidence>
<keyword evidence="6 14" id="KW-0812">Transmembrane</keyword>
<evidence type="ECO:0000256" key="1">
    <source>
        <dbReference type="ARBA" id="ARBA00004651"/>
    </source>
</evidence>
<dbReference type="InterPro" id="IPR005953">
    <property type="entry name" value="ATP_synth_csu_bac/chlpt"/>
</dbReference>
<evidence type="ECO:0000256" key="13">
    <source>
        <dbReference type="ARBA" id="ARBA00025198"/>
    </source>
</evidence>
<evidence type="ECO:0000256" key="3">
    <source>
        <dbReference type="ARBA" id="ARBA00022448"/>
    </source>
</evidence>
<gene>
    <name evidence="14 16" type="primary">atpE</name>
    <name evidence="16" type="ORF">ikelab_06380</name>
    <name evidence="19" type="ORF">PWF74_01315</name>
    <name evidence="17" type="ORF">QHR29_05845</name>
    <name evidence="18" type="ORF">SAMN05216438_102121</name>
</gene>
<evidence type="ECO:0000313" key="18">
    <source>
        <dbReference type="EMBL" id="SFL19708.1"/>
    </source>
</evidence>
<dbReference type="CDD" id="cd18185">
    <property type="entry name" value="ATP-synt_Fo_c_ATPE"/>
    <property type="match status" value="1"/>
</dbReference>
<dbReference type="Proteomes" id="UP000181969">
    <property type="component" value="Unassembled WGS sequence"/>
</dbReference>
<keyword evidence="12 14" id="KW-0066">ATP synthesis</keyword>
<feature type="transmembrane region" description="Helical" evidence="14">
    <location>
        <begin position="49"/>
        <end position="70"/>
    </location>
</feature>
<evidence type="ECO:0000259" key="15">
    <source>
        <dbReference type="Pfam" id="PF00137"/>
    </source>
</evidence>
<name>A0A098CWY9_9LACT</name>
<dbReference type="AlphaFoldDB" id="A0A098CWY9"/>
<dbReference type="PATRIC" id="fig|1363.32.peg.201"/>
<dbReference type="GO" id="GO:0045259">
    <property type="term" value="C:proton-transporting ATP synthase complex"/>
    <property type="evidence" value="ECO:0007669"/>
    <property type="project" value="UniProtKB-KW"/>
</dbReference>
<dbReference type="Pfam" id="PF00137">
    <property type="entry name" value="ATP-synt_C"/>
    <property type="match status" value="1"/>
</dbReference>
<evidence type="ECO:0000256" key="4">
    <source>
        <dbReference type="ARBA" id="ARBA00022475"/>
    </source>
</evidence>
<evidence type="ECO:0000256" key="5">
    <source>
        <dbReference type="ARBA" id="ARBA00022547"/>
    </source>
</evidence>
<dbReference type="InterPro" id="IPR002379">
    <property type="entry name" value="ATPase_proteolipid_c-like_dom"/>
</dbReference>
<keyword evidence="4 14" id="KW-1003">Cell membrane</keyword>
<sequence>MTTISIEALKAVAIGISALGAAIGDGLIVSAFINAVARQPEMEGKLRGSMFLGVAFAEGTFFIALAMAFLF</sequence>
<comment type="similarity">
    <text evidence="2 14">Belongs to the ATPase C chain family.</text>
</comment>
<keyword evidence="5 14" id="KW-0138">CF(0)</keyword>
<dbReference type="Proteomes" id="UP001157396">
    <property type="component" value="Unassembled WGS sequence"/>
</dbReference>
<evidence type="ECO:0000256" key="14">
    <source>
        <dbReference type="HAMAP-Rule" id="MF_01396"/>
    </source>
</evidence>
<dbReference type="GO" id="GO:0033177">
    <property type="term" value="C:proton-transporting two-sector ATPase complex, proton-transporting domain"/>
    <property type="evidence" value="ECO:0007669"/>
    <property type="project" value="InterPro"/>
</dbReference>
<evidence type="ECO:0000313" key="16">
    <source>
        <dbReference type="EMBL" id="GFO51363.1"/>
    </source>
</evidence>
<dbReference type="eggNOG" id="COG0636">
    <property type="taxonomic scope" value="Bacteria"/>
</dbReference>
<keyword evidence="3 14" id="KW-0813">Transport</keyword>
<keyword evidence="8 14" id="KW-1133">Transmembrane helix</keyword>
<comment type="function">
    <text evidence="13 14">F(1)F(0) ATP synthase produces ATP from ADP in the presence of a proton or sodium gradient. F-type ATPases consist of two structural domains, F(1) containing the extramembraneous catalytic core and F(0) containing the membrane proton channel, linked together by a central stalk and a peripheral stalk. During catalysis, ATP synthesis in the catalytic domain of F(1) is coupled via a rotary mechanism of the central stalk subunits to proton translocation.</text>
</comment>
<reference evidence="16 21" key="2">
    <citation type="submission" date="2020-06" db="EMBL/GenBank/DDBJ databases">
        <title>Draft genome sequence of Lactic acid bacteria from Okinawan-style tofu.</title>
        <authorList>
            <person name="Takara I."/>
            <person name="Ikematsu S."/>
        </authorList>
    </citation>
    <scope>NUCLEOTIDE SEQUENCE [LARGE SCALE GENOMIC DNA]</scope>
    <source>
        <strain evidence="16">Lg38</strain>
        <strain evidence="21">lg38</strain>
    </source>
</reference>
<reference evidence="19" key="3">
    <citation type="submission" date="2023-02" db="EMBL/GenBank/DDBJ databases">
        <title>Comparative genomics and fermentation flavor characterization of five lactic acid bacteria reveal flavor biosynthesis metabolic pathways in fermented muskmelon puree.</title>
        <authorList>
            <person name="Yuan L."/>
            <person name="Li M."/>
            <person name="Xu X."/>
            <person name="Lao F."/>
            <person name="Wu J."/>
        </authorList>
    </citation>
    <scope>NUCLEOTIDE SEQUENCE</scope>
    <source>
        <strain evidence="19">Pa-2</strain>
    </source>
</reference>
<dbReference type="EMBL" id="BLXU01000003">
    <property type="protein sequence ID" value="GFO51363.1"/>
    <property type="molecule type" value="Genomic_DNA"/>
</dbReference>
<keyword evidence="11 14" id="KW-0472">Membrane</keyword>
<dbReference type="RefSeq" id="WP_003135074.1">
    <property type="nucleotide sequence ID" value="NZ_AP026069.1"/>
</dbReference>
<dbReference type="FunFam" id="1.20.20.10:FF:000002">
    <property type="entry name" value="ATP synthase subunit c"/>
    <property type="match status" value="1"/>
</dbReference>
<evidence type="ECO:0000256" key="8">
    <source>
        <dbReference type="ARBA" id="ARBA00022989"/>
    </source>
</evidence>
<dbReference type="SUPFAM" id="SSF81333">
    <property type="entry name" value="F1F0 ATP synthase subunit C"/>
    <property type="match status" value="1"/>
</dbReference>
<dbReference type="GO" id="GO:0008289">
    <property type="term" value="F:lipid binding"/>
    <property type="evidence" value="ECO:0007669"/>
    <property type="project" value="UniProtKB-KW"/>
</dbReference>
<dbReference type="Proteomes" id="UP000504756">
    <property type="component" value="Unassembled WGS sequence"/>
</dbReference>
<dbReference type="Proteomes" id="UP001217324">
    <property type="component" value="Chromosome"/>
</dbReference>
<evidence type="ECO:0000256" key="2">
    <source>
        <dbReference type="ARBA" id="ARBA00006704"/>
    </source>
</evidence>
<accession>A0A098CWY9</accession>
<protein>
    <recommendedName>
        <fullName evidence="14">ATP synthase subunit c</fullName>
    </recommendedName>
    <alternativeName>
        <fullName evidence="14">ATP synthase F(0) sector subunit c</fullName>
    </alternativeName>
    <alternativeName>
        <fullName evidence="14">F-type ATPase subunit c</fullName>
        <shortName evidence="14">F-ATPase subunit c</shortName>
    </alternativeName>
    <alternativeName>
        <fullName evidence="14">Lipid-binding protein</fullName>
    </alternativeName>
</protein>
<dbReference type="NCBIfam" id="NF009996">
    <property type="entry name" value="PRK13466.1"/>
    <property type="match status" value="1"/>
</dbReference>
<proteinExistence type="inferred from homology"/>
<evidence type="ECO:0000313" key="21">
    <source>
        <dbReference type="Proteomes" id="UP000504756"/>
    </source>
</evidence>
<keyword evidence="9 14" id="KW-0406">Ion transport</keyword>
<keyword evidence="10 14" id="KW-0446">Lipid-binding</keyword>
<evidence type="ECO:0000313" key="17">
    <source>
        <dbReference type="EMBL" id="MDH7959988.1"/>
    </source>
</evidence>
<comment type="subcellular location">
    <subcellularLocation>
        <location evidence="1 14">Cell membrane</location>
        <topology evidence="1 14">Multi-pass membrane protein</topology>
    </subcellularLocation>
</comment>
<dbReference type="GO" id="GO:0005886">
    <property type="term" value="C:plasma membrane"/>
    <property type="evidence" value="ECO:0007669"/>
    <property type="project" value="UniProtKB-SubCell"/>
</dbReference>
<dbReference type="EMBL" id="CP118627">
    <property type="protein sequence ID" value="WEA14154.1"/>
    <property type="molecule type" value="Genomic_DNA"/>
</dbReference>
<dbReference type="OMA" id="MNLTFFG"/>
<dbReference type="InterPro" id="IPR020537">
    <property type="entry name" value="ATP_synth_F0_csu_DDCD_BS"/>
</dbReference>
<dbReference type="GeneID" id="75143189"/>
<keyword evidence="7 14" id="KW-0375">Hydrogen ion transport</keyword>
<dbReference type="NCBIfam" id="TIGR01260">
    <property type="entry name" value="ATP_synt_c"/>
    <property type="match status" value="1"/>
</dbReference>
<feature type="site" description="Reversibly protonated during proton transport" evidence="14">
    <location>
        <position position="58"/>
    </location>
</feature>
<comment type="function">
    <text evidence="14">Key component of the F(0) channel; it plays a direct role in translocation across the membrane. A homomeric c-ring of between 10-14 subunits forms the central stalk rotor element with the F(1) delta and epsilon subunits.</text>
</comment>
<evidence type="ECO:0000313" key="19">
    <source>
        <dbReference type="EMBL" id="WEA14154.1"/>
    </source>
</evidence>
<dbReference type="PROSITE" id="PS00605">
    <property type="entry name" value="ATPASE_C"/>
    <property type="match status" value="1"/>
</dbReference>
<dbReference type="EMBL" id="FOTJ01000002">
    <property type="protein sequence ID" value="SFL19708.1"/>
    <property type="molecule type" value="Genomic_DNA"/>
</dbReference>
<dbReference type="InterPro" id="IPR038662">
    <property type="entry name" value="ATP_synth_F0_csu_sf"/>
</dbReference>
<dbReference type="Gene3D" id="1.20.20.10">
    <property type="entry name" value="F1F0 ATP synthase subunit C"/>
    <property type="match status" value="1"/>
</dbReference>
<dbReference type="EMBL" id="JARYTV010000004">
    <property type="protein sequence ID" value="MDH7959988.1"/>
    <property type="molecule type" value="Genomic_DNA"/>
</dbReference>
<dbReference type="InterPro" id="IPR035921">
    <property type="entry name" value="F/V-ATP_Csub_sf"/>
</dbReference>
<evidence type="ECO:0000256" key="11">
    <source>
        <dbReference type="ARBA" id="ARBA00023136"/>
    </source>
</evidence>
<evidence type="ECO:0000256" key="6">
    <source>
        <dbReference type="ARBA" id="ARBA00022692"/>
    </source>
</evidence>
<organism evidence="16 21">
    <name type="scientific">Lactococcus garvieae</name>
    <dbReference type="NCBI Taxonomy" id="1363"/>
    <lineage>
        <taxon>Bacteria</taxon>
        <taxon>Bacillati</taxon>
        <taxon>Bacillota</taxon>
        <taxon>Bacilli</taxon>
        <taxon>Lactobacillales</taxon>
        <taxon>Streptococcaceae</taxon>
        <taxon>Lactococcus</taxon>
    </lineage>
</organism>
<evidence type="ECO:0000256" key="10">
    <source>
        <dbReference type="ARBA" id="ARBA00023121"/>
    </source>
</evidence>
<feature type="transmembrane region" description="Helical" evidence="14">
    <location>
        <begin position="12"/>
        <end position="37"/>
    </location>
</feature>
<dbReference type="GO" id="GO:0046933">
    <property type="term" value="F:proton-transporting ATP synthase activity, rotational mechanism"/>
    <property type="evidence" value="ECO:0007669"/>
    <property type="project" value="UniProtKB-UniRule"/>
</dbReference>
<evidence type="ECO:0000256" key="9">
    <source>
        <dbReference type="ARBA" id="ARBA00023065"/>
    </source>
</evidence>
<reference evidence="17" key="4">
    <citation type="submission" date="2023-04" db="EMBL/GenBank/DDBJ databases">
        <title>Genomic analysis of Lactococcus garvieae isolates.</title>
        <authorList>
            <person name="Zhanghang C."/>
        </authorList>
    </citation>
    <scope>NUCLEOTIDE SEQUENCE</scope>
    <source>
        <strain evidence="17">ZB-1</strain>
    </source>
</reference>